<dbReference type="Proteomes" id="UP000321424">
    <property type="component" value="Unassembled WGS sequence"/>
</dbReference>
<proteinExistence type="predicted"/>
<name>A0A511M6D8_9NOCA</name>
<protein>
    <submittedName>
        <fullName evidence="2">Uncharacterized protein</fullName>
    </submittedName>
</protein>
<reference evidence="2 3" key="1">
    <citation type="submission" date="2019-07" db="EMBL/GenBank/DDBJ databases">
        <title>Whole genome shotgun sequence of Nocardia ninae NBRC 108245.</title>
        <authorList>
            <person name="Hosoyama A."/>
            <person name="Uohara A."/>
            <person name="Ohji S."/>
            <person name="Ichikawa N."/>
        </authorList>
    </citation>
    <scope>NUCLEOTIDE SEQUENCE [LARGE SCALE GENOMIC DNA]</scope>
    <source>
        <strain evidence="2 3">NBRC 108245</strain>
    </source>
</reference>
<evidence type="ECO:0000313" key="3">
    <source>
        <dbReference type="Proteomes" id="UP000321424"/>
    </source>
</evidence>
<dbReference type="RefSeq" id="WP_167768709.1">
    <property type="nucleotide sequence ID" value="NZ_BJXA01000002.1"/>
</dbReference>
<keyword evidence="1" id="KW-0812">Transmembrane</keyword>
<dbReference type="EMBL" id="BJXA01000002">
    <property type="protein sequence ID" value="GEM36185.1"/>
    <property type="molecule type" value="Genomic_DNA"/>
</dbReference>
<keyword evidence="1" id="KW-1133">Transmembrane helix</keyword>
<feature type="transmembrane region" description="Helical" evidence="1">
    <location>
        <begin position="20"/>
        <end position="39"/>
    </location>
</feature>
<keyword evidence="1" id="KW-0472">Membrane</keyword>
<keyword evidence="3" id="KW-1185">Reference proteome</keyword>
<dbReference type="AlphaFoldDB" id="A0A511M6D8"/>
<sequence>MAVSRTRPNEPALIDNVPGVLLTLLLLIVLGALVLNYTLTAAIPY</sequence>
<evidence type="ECO:0000313" key="2">
    <source>
        <dbReference type="EMBL" id="GEM36185.1"/>
    </source>
</evidence>
<gene>
    <name evidence="2" type="ORF">NN4_07040</name>
</gene>
<accession>A0A511M6D8</accession>
<organism evidence="2 3">
    <name type="scientific">Nocardia ninae NBRC 108245</name>
    <dbReference type="NCBI Taxonomy" id="1210091"/>
    <lineage>
        <taxon>Bacteria</taxon>
        <taxon>Bacillati</taxon>
        <taxon>Actinomycetota</taxon>
        <taxon>Actinomycetes</taxon>
        <taxon>Mycobacteriales</taxon>
        <taxon>Nocardiaceae</taxon>
        <taxon>Nocardia</taxon>
    </lineage>
</organism>
<evidence type="ECO:0000256" key="1">
    <source>
        <dbReference type="SAM" id="Phobius"/>
    </source>
</evidence>
<comment type="caution">
    <text evidence="2">The sequence shown here is derived from an EMBL/GenBank/DDBJ whole genome shotgun (WGS) entry which is preliminary data.</text>
</comment>